<dbReference type="InParanoid" id="A0A024GAS3"/>
<keyword evidence="3" id="KW-1185">Reference proteome</keyword>
<feature type="compositionally biased region" description="Polar residues" evidence="1">
    <location>
        <begin position="1"/>
        <end position="21"/>
    </location>
</feature>
<dbReference type="STRING" id="65357.A0A024GAS3"/>
<feature type="compositionally biased region" description="Low complexity" evidence="1">
    <location>
        <begin position="175"/>
        <end position="186"/>
    </location>
</feature>
<accession>A0A024GAS3</accession>
<protein>
    <submittedName>
        <fullName evidence="2">Uncharacterized protein</fullName>
    </submittedName>
</protein>
<dbReference type="AlphaFoldDB" id="A0A024GAS3"/>
<feature type="region of interest" description="Disordered" evidence="1">
    <location>
        <begin position="1"/>
        <end position="23"/>
    </location>
</feature>
<dbReference type="EMBL" id="CAIX01000048">
    <property type="protein sequence ID" value="CCI43397.1"/>
    <property type="molecule type" value="Genomic_DNA"/>
</dbReference>
<name>A0A024GAS3_9STRA</name>
<organism evidence="2 3">
    <name type="scientific">Albugo candida</name>
    <dbReference type="NCBI Taxonomy" id="65357"/>
    <lineage>
        <taxon>Eukaryota</taxon>
        <taxon>Sar</taxon>
        <taxon>Stramenopiles</taxon>
        <taxon>Oomycota</taxon>
        <taxon>Peronosporomycetes</taxon>
        <taxon>Albuginales</taxon>
        <taxon>Albuginaceae</taxon>
        <taxon>Albugo</taxon>
    </lineage>
</organism>
<comment type="caution">
    <text evidence="2">The sequence shown here is derived from an EMBL/GenBank/DDBJ whole genome shotgun (WGS) entry which is preliminary data.</text>
</comment>
<dbReference type="OrthoDB" id="61797at2759"/>
<reference evidence="2 3" key="1">
    <citation type="submission" date="2012-05" db="EMBL/GenBank/DDBJ databases">
        <title>Recombination and specialization in a pathogen metapopulation.</title>
        <authorList>
            <person name="Gardiner A."/>
            <person name="Kemen E."/>
            <person name="Schultz-Larsen T."/>
            <person name="MacLean D."/>
            <person name="Van Oosterhout C."/>
            <person name="Jones J.D.G."/>
        </authorList>
    </citation>
    <scope>NUCLEOTIDE SEQUENCE [LARGE SCALE GENOMIC DNA]</scope>
    <source>
        <strain evidence="2 3">Ac Nc2</strain>
    </source>
</reference>
<evidence type="ECO:0000313" key="2">
    <source>
        <dbReference type="EMBL" id="CCI43397.1"/>
    </source>
</evidence>
<evidence type="ECO:0000313" key="3">
    <source>
        <dbReference type="Proteomes" id="UP000053237"/>
    </source>
</evidence>
<feature type="region of interest" description="Disordered" evidence="1">
    <location>
        <begin position="169"/>
        <end position="190"/>
    </location>
</feature>
<proteinExistence type="predicted"/>
<dbReference type="Pfam" id="PF13092">
    <property type="entry name" value="CENP-L"/>
    <property type="match status" value="1"/>
</dbReference>
<dbReference type="InterPro" id="IPR025204">
    <property type="entry name" value="CENP-L"/>
</dbReference>
<evidence type="ECO:0000256" key="1">
    <source>
        <dbReference type="SAM" id="MobiDB-lite"/>
    </source>
</evidence>
<sequence length="378" mass="43032">MTQQQLSTRKLSPTSGTSDTFAPQDASLFQLPSSSSELHTLSDKQRLQHVFLQKPWEIHFTSPLFHFDSRHLRQYVRELIIHLRTLSVAAFHQECGYQVQVHPFSNDTLFLFEVCEERAVPQHLPASLDKKGSRMVEDTIVHGSFMLYFPSKTSLNYVQVTNLEELRRSMDSQHSKSSASSANNINKQKKRKEPQHVILLSGEESLLIRCCGWLQQQFQCVVGQQIVQLDYSHLRLLSNLLIFSCIQTVTPQQGPSKIGPFLLKYQSLNGTSNTKSYTMTIPFANAARLYQEGSSKLVDESPNITDVLTMIENLYFQQLPLDTSEFKLHELQMDAGSVSSHGMLRIHLYEMIEPILNSLLAMLEIYPVSSASQQALRL</sequence>
<dbReference type="Proteomes" id="UP000053237">
    <property type="component" value="Unassembled WGS sequence"/>
</dbReference>
<gene>
    <name evidence="2" type="ORF">BN9_041810</name>
</gene>